<dbReference type="Proteomes" id="UP000035017">
    <property type="component" value="Unassembled WGS sequence"/>
</dbReference>
<evidence type="ECO:0000256" key="2">
    <source>
        <dbReference type="ARBA" id="ARBA00023002"/>
    </source>
</evidence>
<organism evidence="5 6">
    <name type="scientific">Agrobacterium tumefaciens</name>
    <dbReference type="NCBI Taxonomy" id="358"/>
    <lineage>
        <taxon>Bacteria</taxon>
        <taxon>Pseudomonadati</taxon>
        <taxon>Pseudomonadota</taxon>
        <taxon>Alphaproteobacteria</taxon>
        <taxon>Hyphomicrobiales</taxon>
        <taxon>Rhizobiaceae</taxon>
        <taxon>Rhizobium/Agrobacterium group</taxon>
        <taxon>Agrobacterium</taxon>
        <taxon>Agrobacterium tumefaciens complex</taxon>
    </lineage>
</organism>
<evidence type="ECO:0000259" key="4">
    <source>
        <dbReference type="SMART" id="SM00903"/>
    </source>
</evidence>
<sequence>MNIFTRSEFQEPRTRSVSDRPADSAGLKEALRTLGGGVSVITAGDGADRTGATITSATALSVDPPRMLVSLNRSSSTWPVVERYRHFAVNVIGADHQDVANRFSGVGGLKGAERYVGSEWTRLASGAPILEDAVAALDCEVEEAIERHSHVILIGRVLSIRIGGGSSLLYQNGKYHALT</sequence>
<dbReference type="InterPro" id="IPR050268">
    <property type="entry name" value="NADH-dep_flavin_reductase"/>
</dbReference>
<dbReference type="GO" id="GO:0010181">
    <property type="term" value="F:FMN binding"/>
    <property type="evidence" value="ECO:0007669"/>
    <property type="project" value="InterPro"/>
</dbReference>
<comment type="caution">
    <text evidence="5">The sequence shown here is derived from an EMBL/GenBank/DDBJ whole genome shotgun (WGS) entry which is preliminary data.</text>
</comment>
<dbReference type="AlphaFoldDB" id="A0A0D0JWM1"/>
<dbReference type="Gene3D" id="2.30.110.10">
    <property type="entry name" value="Electron Transport, Fmn-binding Protein, Chain A"/>
    <property type="match status" value="1"/>
</dbReference>
<evidence type="ECO:0000313" key="5">
    <source>
        <dbReference type="EMBL" id="KIQ00018.1"/>
    </source>
</evidence>
<reference evidence="5 6" key="1">
    <citation type="submission" date="2014-12" db="EMBL/GenBank/DDBJ databases">
        <title>16Stimator: statistical estimation of ribosomal gene copy numbers from draft genome assemblies.</title>
        <authorList>
            <person name="Perisin M.A."/>
            <person name="Vetter M."/>
            <person name="Gilbert J.A."/>
            <person name="Bergelson J."/>
        </authorList>
    </citation>
    <scope>NUCLEOTIDE SEQUENCE [LARGE SCALE GENOMIC DNA]</scope>
    <source>
        <strain evidence="5 6">MEJ076</strain>
    </source>
</reference>
<evidence type="ECO:0000256" key="3">
    <source>
        <dbReference type="SAM" id="MobiDB-lite"/>
    </source>
</evidence>
<protein>
    <submittedName>
        <fullName evidence="5">Flavin reductase</fullName>
    </submittedName>
</protein>
<evidence type="ECO:0000313" key="6">
    <source>
        <dbReference type="Proteomes" id="UP000035017"/>
    </source>
</evidence>
<dbReference type="EMBL" id="JXQV01000022">
    <property type="protein sequence ID" value="KIQ00018.1"/>
    <property type="molecule type" value="Genomic_DNA"/>
</dbReference>
<dbReference type="Pfam" id="PF01613">
    <property type="entry name" value="Flavin_Reduct"/>
    <property type="match status" value="1"/>
</dbReference>
<dbReference type="InterPro" id="IPR002563">
    <property type="entry name" value="Flavin_Rdtase-like_dom"/>
</dbReference>
<dbReference type="PANTHER" id="PTHR30466">
    <property type="entry name" value="FLAVIN REDUCTASE"/>
    <property type="match status" value="1"/>
</dbReference>
<feature type="domain" description="Flavin reductase like" evidence="4">
    <location>
        <begin position="31"/>
        <end position="177"/>
    </location>
</feature>
<dbReference type="SMART" id="SM00903">
    <property type="entry name" value="Flavin_Reduct"/>
    <property type="match status" value="1"/>
</dbReference>
<feature type="region of interest" description="Disordered" evidence="3">
    <location>
        <begin position="1"/>
        <end position="25"/>
    </location>
</feature>
<proteinExistence type="inferred from homology"/>
<name>A0A0D0JWM1_AGRTU</name>
<dbReference type="PANTHER" id="PTHR30466:SF11">
    <property type="entry name" value="FLAVIN-DEPENDENT MONOOXYGENASE, REDUCTASE SUBUNIT HSAB"/>
    <property type="match status" value="1"/>
</dbReference>
<dbReference type="GO" id="GO:0042602">
    <property type="term" value="F:riboflavin reductase (NADPH) activity"/>
    <property type="evidence" value="ECO:0007669"/>
    <property type="project" value="TreeGrafter"/>
</dbReference>
<dbReference type="OrthoDB" id="9792858at2"/>
<accession>A0A0D0JWM1</accession>
<gene>
    <name evidence="5" type="ORF">RU07_17710</name>
</gene>
<evidence type="ECO:0000256" key="1">
    <source>
        <dbReference type="ARBA" id="ARBA00008898"/>
    </source>
</evidence>
<feature type="compositionally biased region" description="Basic and acidic residues" evidence="3">
    <location>
        <begin position="8"/>
        <end position="22"/>
    </location>
</feature>
<dbReference type="InterPro" id="IPR012349">
    <property type="entry name" value="Split_barrel_FMN-bd"/>
</dbReference>
<dbReference type="SUPFAM" id="SSF50475">
    <property type="entry name" value="FMN-binding split barrel"/>
    <property type="match status" value="1"/>
</dbReference>
<comment type="similarity">
    <text evidence="1">Belongs to the non-flavoprotein flavin reductase family.</text>
</comment>
<keyword evidence="2" id="KW-0560">Oxidoreductase</keyword>